<organism evidence="2 3">
    <name type="scientific">Dentiscutata erythropus</name>
    <dbReference type="NCBI Taxonomy" id="1348616"/>
    <lineage>
        <taxon>Eukaryota</taxon>
        <taxon>Fungi</taxon>
        <taxon>Fungi incertae sedis</taxon>
        <taxon>Mucoromycota</taxon>
        <taxon>Glomeromycotina</taxon>
        <taxon>Glomeromycetes</taxon>
        <taxon>Diversisporales</taxon>
        <taxon>Gigasporaceae</taxon>
        <taxon>Dentiscutata</taxon>
    </lineage>
</organism>
<evidence type="ECO:0000313" key="3">
    <source>
        <dbReference type="Proteomes" id="UP000789405"/>
    </source>
</evidence>
<dbReference type="Proteomes" id="UP000789405">
    <property type="component" value="Unassembled WGS sequence"/>
</dbReference>
<sequence>QQASCDKNKDKKQEKTKPNDLSVKADPNDKVQKKASTKES</sequence>
<reference evidence="2" key="1">
    <citation type="submission" date="2021-06" db="EMBL/GenBank/DDBJ databases">
        <authorList>
            <person name="Kallberg Y."/>
            <person name="Tangrot J."/>
            <person name="Rosling A."/>
        </authorList>
    </citation>
    <scope>NUCLEOTIDE SEQUENCE</scope>
    <source>
        <strain evidence="2">MA453B</strain>
    </source>
</reference>
<proteinExistence type="predicted"/>
<keyword evidence="3" id="KW-1185">Reference proteome</keyword>
<feature type="compositionally biased region" description="Basic and acidic residues" evidence="1">
    <location>
        <begin position="1"/>
        <end position="18"/>
    </location>
</feature>
<feature type="region of interest" description="Disordered" evidence="1">
    <location>
        <begin position="1"/>
        <end position="40"/>
    </location>
</feature>
<name>A0A9N9NJF7_9GLOM</name>
<dbReference type="EMBL" id="CAJVPY010013037">
    <property type="protein sequence ID" value="CAG8738100.1"/>
    <property type="molecule type" value="Genomic_DNA"/>
</dbReference>
<gene>
    <name evidence="2" type="ORF">DERYTH_LOCUS15746</name>
</gene>
<accession>A0A9N9NJF7</accession>
<evidence type="ECO:0000313" key="2">
    <source>
        <dbReference type="EMBL" id="CAG8738100.1"/>
    </source>
</evidence>
<dbReference type="AlphaFoldDB" id="A0A9N9NJF7"/>
<protein>
    <submittedName>
        <fullName evidence="2">13688_t:CDS:1</fullName>
    </submittedName>
</protein>
<feature type="non-terminal residue" evidence="2">
    <location>
        <position position="1"/>
    </location>
</feature>
<comment type="caution">
    <text evidence="2">The sequence shown here is derived from an EMBL/GenBank/DDBJ whole genome shotgun (WGS) entry which is preliminary data.</text>
</comment>
<feature type="compositionally biased region" description="Basic and acidic residues" evidence="1">
    <location>
        <begin position="26"/>
        <end position="40"/>
    </location>
</feature>
<evidence type="ECO:0000256" key="1">
    <source>
        <dbReference type="SAM" id="MobiDB-lite"/>
    </source>
</evidence>